<organism evidence="1 2">
    <name type="scientific">Flavisolibacter ginsenosidimutans</name>
    <dbReference type="NCBI Taxonomy" id="661481"/>
    <lineage>
        <taxon>Bacteria</taxon>
        <taxon>Pseudomonadati</taxon>
        <taxon>Bacteroidota</taxon>
        <taxon>Chitinophagia</taxon>
        <taxon>Chitinophagales</taxon>
        <taxon>Chitinophagaceae</taxon>
        <taxon>Flavisolibacter</taxon>
    </lineage>
</organism>
<dbReference type="PROSITE" id="PS51257">
    <property type="entry name" value="PROKAR_LIPOPROTEIN"/>
    <property type="match status" value="1"/>
</dbReference>
<accession>A0A5B8UQI5</accession>
<evidence type="ECO:0000313" key="2">
    <source>
        <dbReference type="Proteomes" id="UP000321204"/>
    </source>
</evidence>
<gene>
    <name evidence="1" type="ORF">FSB75_20570</name>
</gene>
<keyword evidence="2" id="KW-1185">Reference proteome</keyword>
<evidence type="ECO:0008006" key="3">
    <source>
        <dbReference type="Google" id="ProtNLM"/>
    </source>
</evidence>
<name>A0A5B8UQI5_9BACT</name>
<dbReference type="Proteomes" id="UP000321204">
    <property type="component" value="Chromosome"/>
</dbReference>
<dbReference type="RefSeq" id="WP_146791302.1">
    <property type="nucleotide sequence ID" value="NZ_BAABIO010000003.1"/>
</dbReference>
<evidence type="ECO:0000313" key="1">
    <source>
        <dbReference type="EMBL" id="QEC58195.1"/>
    </source>
</evidence>
<reference evidence="1 2" key="1">
    <citation type="journal article" date="2015" name="Int. J. Syst. Evol. Microbiol.">
        <title>Flavisolibacter ginsenosidimutans sp. nov., with ginsenoside-converting activity isolated from soil used for cultivating ginseng.</title>
        <authorList>
            <person name="Zhao Y."/>
            <person name="Liu Q."/>
            <person name="Kang M.S."/>
            <person name="Jin F."/>
            <person name="Yu H."/>
            <person name="Im W.T."/>
        </authorList>
    </citation>
    <scope>NUCLEOTIDE SEQUENCE [LARGE SCALE GENOMIC DNA]</scope>
    <source>
        <strain evidence="1 2">Gsoil 636</strain>
    </source>
</reference>
<proteinExistence type="predicted"/>
<dbReference type="OrthoDB" id="662322at2"/>
<dbReference type="AlphaFoldDB" id="A0A5B8UQI5"/>
<dbReference type="EMBL" id="CP042433">
    <property type="protein sequence ID" value="QEC58195.1"/>
    <property type="molecule type" value="Genomic_DNA"/>
</dbReference>
<protein>
    <recommendedName>
        <fullName evidence="3">DUF4382 domain-containing protein</fullName>
    </recommendedName>
</protein>
<dbReference type="KEGG" id="fgg:FSB75_20570"/>
<sequence length="227" mass="24677">MKRNTLLALVALGSLLVSCKKENNNTSDGSNVSYQLVAADRSSTLGAVNTESSTLQTAAAINWTSGFANVTELKFEAKNKENDISYRSGTDRHIDLFNPVASAGTILIPSGTYDQVKFKLELAPTNNEPALELEGNYNGTPVILRVSQPIEIKGAQQNVTVSDNNGYTAITDLNLSTLLNNVSANSLNNATRTNGQIILSSSSNQNLYNRLVGNLRDHENECRWKRK</sequence>